<dbReference type="SUPFAM" id="SSF53850">
    <property type="entry name" value="Periplasmic binding protein-like II"/>
    <property type="match status" value="1"/>
</dbReference>
<feature type="chain" id="PRO_5045867871" description="Solute-binding protein family 5 domain-containing protein" evidence="4">
    <location>
        <begin position="20"/>
        <end position="830"/>
    </location>
</feature>
<dbReference type="InterPro" id="IPR039424">
    <property type="entry name" value="SBP_5"/>
</dbReference>
<keyword evidence="3 4" id="KW-0732">Signal</keyword>
<keyword evidence="7" id="KW-1185">Reference proteome</keyword>
<sequence>MNFSHLLPWSVLTAGLLLASCGGGTPPVAAVRTLTDSGPGSLRAVLATAPAGATIQVDTPGTLTLSSPLTVQGDVTIVAPGVVLDGAGGGRVLQVTPGAHVTVRGATLTGGTGAPDAGTPAALAASYTRGGAVLNQGTLRLENVTIQQSVANEGGGIYNALGANLTLKDVTLTGNKAVAFVGNTSLNSGSGGGVSNAGTLVIDHGTVRQNAADRSGGAVFNSGTLTFTAGTVQDNTAAVSGGGIFNASGATYQSTATVTGNRPDDVVDASAPEASGDFRTPPSWTVTAPGDAQRGGTLRVGDALTPTTLNPFLDQTAGSLISRFSPPGGLLIQSPDTTEYLPFMARTVSASADGLVWDVQLRPNLTWSDGQPITAADIVSTVHIHQDPAVGSNSFDALQDVSVVETGPRSLRLTFPAARATNAAALTFAPWPDHIFGAAYRAGGAAAVRALWPATAAPETIVTAGPFVPTFINAADGSATLTRNPNYGRWVTDAAGQPLPYLDGVQVLAAGNAAAQLDAFKAHQLDLLAPTGPAVDALQGLTGTVLRDLGPAASSTWIVWNFNRASQPEKQRLFRETAFRQAMSHLANRARMVSEILGGRGQPVYTSVYPVFSEWISPGAPKFDYDLAEARRLLGTLGYTTLNAGGYLTNASGQVLEFDLNTNAGNTNREKAAGIFAEEAMKVGVKVNVNKPDFNTLVEQLTSAGPDRPFDAILLGLSGGSSDWPYGANVIPCSGNLHAYNQSGACLFPWEQEMQQLFEQGSREPTLAQRRVIGAQLQAIEGQQQPFVQLFSPNVYAAWSSQVRGEYPPSVGDSYFGARLLDLTWLIPSR</sequence>
<name>A0ABQ2FNI1_9DEIO</name>
<evidence type="ECO:0000256" key="3">
    <source>
        <dbReference type="ARBA" id="ARBA00022729"/>
    </source>
</evidence>
<protein>
    <recommendedName>
        <fullName evidence="5">Solute-binding protein family 5 domain-containing protein</fullName>
    </recommendedName>
</protein>
<dbReference type="Proteomes" id="UP000604341">
    <property type="component" value="Unassembled WGS sequence"/>
</dbReference>
<reference evidence="7" key="1">
    <citation type="journal article" date="2019" name="Int. J. Syst. Evol. Microbiol.">
        <title>The Global Catalogue of Microorganisms (GCM) 10K type strain sequencing project: providing services to taxonomists for standard genome sequencing and annotation.</title>
        <authorList>
            <consortium name="The Broad Institute Genomics Platform"/>
            <consortium name="The Broad Institute Genome Sequencing Center for Infectious Disease"/>
            <person name="Wu L."/>
            <person name="Ma J."/>
        </authorList>
    </citation>
    <scope>NUCLEOTIDE SEQUENCE [LARGE SCALE GENOMIC DNA]</scope>
    <source>
        <strain evidence="7">JCM 19173</strain>
    </source>
</reference>
<dbReference type="PANTHER" id="PTHR30290">
    <property type="entry name" value="PERIPLASMIC BINDING COMPONENT OF ABC TRANSPORTER"/>
    <property type="match status" value="1"/>
</dbReference>
<dbReference type="PANTHER" id="PTHR30290:SF9">
    <property type="entry name" value="OLIGOPEPTIDE-BINDING PROTEIN APPA"/>
    <property type="match status" value="1"/>
</dbReference>
<dbReference type="InterPro" id="IPR011050">
    <property type="entry name" value="Pectin_lyase_fold/virulence"/>
</dbReference>
<feature type="domain" description="Solute-binding protein family 5" evidence="5">
    <location>
        <begin position="341"/>
        <end position="726"/>
    </location>
</feature>
<evidence type="ECO:0000259" key="5">
    <source>
        <dbReference type="Pfam" id="PF00496"/>
    </source>
</evidence>
<evidence type="ECO:0000256" key="1">
    <source>
        <dbReference type="ARBA" id="ARBA00005695"/>
    </source>
</evidence>
<dbReference type="Gene3D" id="3.10.105.10">
    <property type="entry name" value="Dipeptide-binding Protein, Domain 3"/>
    <property type="match status" value="1"/>
</dbReference>
<accession>A0ABQ2FNI1</accession>
<evidence type="ECO:0000256" key="4">
    <source>
        <dbReference type="SAM" id="SignalP"/>
    </source>
</evidence>
<proteinExistence type="inferred from homology"/>
<dbReference type="InterPro" id="IPR000914">
    <property type="entry name" value="SBP_5_dom"/>
</dbReference>
<dbReference type="Gene3D" id="3.40.190.10">
    <property type="entry name" value="Periplasmic binding protein-like II"/>
    <property type="match status" value="1"/>
</dbReference>
<keyword evidence="2" id="KW-0813">Transport</keyword>
<evidence type="ECO:0000256" key="2">
    <source>
        <dbReference type="ARBA" id="ARBA00022448"/>
    </source>
</evidence>
<organism evidence="6 7">
    <name type="scientific">Deinococcus radiotolerans</name>
    <dbReference type="NCBI Taxonomy" id="1309407"/>
    <lineage>
        <taxon>Bacteria</taxon>
        <taxon>Thermotogati</taxon>
        <taxon>Deinococcota</taxon>
        <taxon>Deinococci</taxon>
        <taxon>Deinococcales</taxon>
        <taxon>Deinococcaceae</taxon>
        <taxon>Deinococcus</taxon>
    </lineage>
</organism>
<gene>
    <name evidence="6" type="ORF">GCM10010844_32600</name>
</gene>
<dbReference type="EMBL" id="BMPE01000012">
    <property type="protein sequence ID" value="GGL11394.1"/>
    <property type="molecule type" value="Genomic_DNA"/>
</dbReference>
<feature type="signal peptide" evidence="4">
    <location>
        <begin position="1"/>
        <end position="19"/>
    </location>
</feature>
<comment type="similarity">
    <text evidence="1">Belongs to the bacterial solute-binding protein 5 family.</text>
</comment>
<dbReference type="InterPro" id="IPR012334">
    <property type="entry name" value="Pectin_lyas_fold"/>
</dbReference>
<evidence type="ECO:0000313" key="6">
    <source>
        <dbReference type="EMBL" id="GGL11394.1"/>
    </source>
</evidence>
<dbReference type="Gene3D" id="2.160.20.10">
    <property type="entry name" value="Single-stranded right-handed beta-helix, Pectin lyase-like"/>
    <property type="match status" value="1"/>
</dbReference>
<dbReference type="SUPFAM" id="SSF51126">
    <property type="entry name" value="Pectin lyase-like"/>
    <property type="match status" value="1"/>
</dbReference>
<dbReference type="Pfam" id="PF00496">
    <property type="entry name" value="SBP_bac_5"/>
    <property type="match status" value="1"/>
</dbReference>
<comment type="caution">
    <text evidence="6">The sequence shown here is derived from an EMBL/GenBank/DDBJ whole genome shotgun (WGS) entry which is preliminary data.</text>
</comment>
<dbReference type="RefSeq" id="WP_189070042.1">
    <property type="nucleotide sequence ID" value="NZ_BMPE01000012.1"/>
</dbReference>
<evidence type="ECO:0000313" key="7">
    <source>
        <dbReference type="Proteomes" id="UP000604341"/>
    </source>
</evidence>